<sequence length="362" mass="41271">MAGLDEIIKSSQWAQNINKSLGISSQISEMLKTQEKINNSFGGFNSITQLAKSFQQQEKTLKNFSGIGMLTELAKNIQQQERYTKNSGSAGILTDLAKSMQQQTASNLSFSAFDALTKSMRFAIPQPTLDAIISINRNHTQLFGNLRNITEAFTKNQSTFSQINNLQFAVSGISGQLASMAAAQRKWNLIDDFEEITEEAVSLNERIFDENGVTSQGLNELKEFFQRIEIKVDKIDADANALFWKLLALLSFILAVTGEARNWLPKPDYATKQEVATLIKEQFGIYEKKLKEDKEYRITRRVCKVMSKPRFRSFEIEKLPIDFEVTVLQVNHKWIYVSYFNPSDNLPQTGWIMKKYLDKPKK</sequence>
<gene>
    <name evidence="1" type="ORF">AB3G32_14545</name>
</gene>
<name>A0AB39WM15_9FLAO</name>
<accession>A0AB39WM15</accession>
<dbReference type="AlphaFoldDB" id="A0AB39WM15"/>
<dbReference type="RefSeq" id="WP_369765201.1">
    <property type="nucleotide sequence ID" value="NZ_CP165627.1"/>
</dbReference>
<protein>
    <recommendedName>
        <fullName evidence="2">SH3 domain-containing protein</fullName>
    </recommendedName>
</protein>
<evidence type="ECO:0008006" key="2">
    <source>
        <dbReference type="Google" id="ProtNLM"/>
    </source>
</evidence>
<reference evidence="1" key="1">
    <citation type="submission" date="2024-07" db="EMBL/GenBank/DDBJ databases">
        <authorList>
            <person name="Biller S.J."/>
        </authorList>
    </citation>
    <scope>NUCLEOTIDE SEQUENCE</scope>
    <source>
        <strain evidence="1">WC2429</strain>
    </source>
</reference>
<proteinExistence type="predicted"/>
<organism evidence="1">
    <name type="scientific">Flavobacterium sp. WC2429</name>
    <dbReference type="NCBI Taxonomy" id="3234140"/>
    <lineage>
        <taxon>Bacteria</taxon>
        <taxon>Pseudomonadati</taxon>
        <taxon>Bacteroidota</taxon>
        <taxon>Flavobacteriia</taxon>
        <taxon>Flavobacteriales</taxon>
        <taxon>Flavobacteriaceae</taxon>
        <taxon>Flavobacterium</taxon>
    </lineage>
</organism>
<evidence type="ECO:0000313" key="1">
    <source>
        <dbReference type="EMBL" id="XDV01535.1"/>
    </source>
</evidence>
<dbReference type="EMBL" id="CP165627">
    <property type="protein sequence ID" value="XDV01535.1"/>
    <property type="molecule type" value="Genomic_DNA"/>
</dbReference>